<reference evidence="21" key="1">
    <citation type="submission" date="2025-08" db="UniProtKB">
        <authorList>
            <consortium name="RefSeq"/>
        </authorList>
    </citation>
    <scope>IDENTIFICATION</scope>
</reference>
<dbReference type="Gene3D" id="1.10.287.70">
    <property type="match status" value="1"/>
</dbReference>
<dbReference type="SUPFAM" id="SSF81324">
    <property type="entry name" value="Voltage-gated potassium channels"/>
    <property type="match status" value="1"/>
</dbReference>
<organism evidence="20 21">
    <name type="scientific">Biomphalaria glabrata</name>
    <name type="common">Bloodfluke planorb</name>
    <name type="synonym">Freshwater snail</name>
    <dbReference type="NCBI Taxonomy" id="6526"/>
    <lineage>
        <taxon>Eukaryota</taxon>
        <taxon>Metazoa</taxon>
        <taxon>Spiralia</taxon>
        <taxon>Lophotrochozoa</taxon>
        <taxon>Mollusca</taxon>
        <taxon>Gastropoda</taxon>
        <taxon>Heterobranchia</taxon>
        <taxon>Euthyneura</taxon>
        <taxon>Panpulmonata</taxon>
        <taxon>Hygrophila</taxon>
        <taxon>Lymnaeoidea</taxon>
        <taxon>Planorbidae</taxon>
        <taxon>Biomphalaria</taxon>
    </lineage>
</organism>
<dbReference type="RefSeq" id="XP_055880003.1">
    <property type="nucleotide sequence ID" value="XM_056024028.1"/>
</dbReference>
<evidence type="ECO:0000259" key="19">
    <source>
        <dbReference type="SMART" id="SM00918"/>
    </source>
</evidence>
<dbReference type="GeneID" id="106060445"/>
<protein>
    <submittedName>
        <fullName evidence="21">Ionotropic receptor 25a-like</fullName>
    </submittedName>
</protein>
<feature type="transmembrane region" description="Helical" evidence="16">
    <location>
        <begin position="627"/>
        <end position="650"/>
    </location>
</feature>
<dbReference type="SMART" id="SM00079">
    <property type="entry name" value="PBPe"/>
    <property type="match status" value="1"/>
</dbReference>
<dbReference type="SUPFAM" id="SSF53850">
    <property type="entry name" value="Periplasmic binding protein-like II"/>
    <property type="match status" value="1"/>
</dbReference>
<comment type="subcellular location">
    <subcellularLocation>
        <location evidence="1">Cell membrane</location>
        <topology evidence="1">Multi-pass membrane protein</topology>
    </subcellularLocation>
</comment>
<keyword evidence="10" id="KW-1071">Ligand-gated ion channel</keyword>
<feature type="transmembrane region" description="Helical" evidence="16">
    <location>
        <begin position="551"/>
        <end position="573"/>
    </location>
</feature>
<dbReference type="Proteomes" id="UP001165740">
    <property type="component" value="Chromosome 1"/>
</dbReference>
<feature type="domain" description="Ionotropic glutamate receptor L-glutamate and glycine-binding" evidence="19">
    <location>
        <begin position="437"/>
        <end position="496"/>
    </location>
</feature>
<feature type="transmembrane region" description="Helical" evidence="16">
    <location>
        <begin position="844"/>
        <end position="867"/>
    </location>
</feature>
<dbReference type="GO" id="GO:0015276">
    <property type="term" value="F:ligand-gated monoatomic ion channel activity"/>
    <property type="evidence" value="ECO:0007669"/>
    <property type="project" value="InterPro"/>
</dbReference>
<keyword evidence="3" id="KW-1003">Cell membrane</keyword>
<evidence type="ECO:0000259" key="18">
    <source>
        <dbReference type="SMART" id="SM00079"/>
    </source>
</evidence>
<sequence length="960" mass="107674">MKTSGRLSLVALCLLSFNEFNFVQSAKESVIVVVISDVIATNNQNMVPILKEITNYFRPKGQSGDVRFVPVVTSKNLTETVDIVCDLLATGMSGLIDLSTPKLSPLLRALCQDLNVAYVLLVDSSYHFYMADRLESNGTHVAIEPVSYQMLQIVVDIAEKEQLNSVALFYDETFDIQNTPRRVLTNVPVPHIYLPLSNNASQTEQQIDTMIKINIKTVMVIADRFNVQNFLTLLTRKRIVNFDPNIFVLTKDAKLNCPSCQGNLRLLLMTAKQSTDAQLQFIEFMRTSRIDAELETDKIKVDEAYVYDVARLVIDAVDSLTKLGIEVDTLKDLDCNNETQTSNPDHVIQSQALVSAVTQSSVSGVFGALSWKPMDGVLKYNLSLTVSEVLFEQGIQKSKVQIAEWTQTGHLKMSVPSLLKVQLRRHYRVVTIPGIPPFVYKSTNDSASVEYSGFCIDLLEKIAELVDFDYSIYDTDQVGSVDDTGQWSGAIRELIDGRADIAVGPISVMNERETVIDFTVPYYDLVGLTILMKKPKVDYSLVKFLSVMDEEVWGCIIGAFVLFSVLICVFDRLSPFSYQNRKSQWRGEGEEPRIFTLKEGIWFCMMSLTPQGGGETPKALSGRLIAATWWLFGFIIIATYTANLAAFLTVSRLETPIESLDDLSKQVKVQYAPENGSMAMIYFRRMADIESMFYEIWKNMTLKSENIGSIDKAQLAVWDYPVSDKYTKLWDTMNKNTFPVNVEAAIKRVVNEDFAFIADATTNKYQALINCDVMEVGEEFSRKPYALAIREGSPMKNELNNAILRLINNRTLEELKSKWWKKDAKECSKDEDESDGISIRNIGGVFLVIVIGSALSLITLALECYWYRVRPNRRNKKSTTSGSQPTFSETSFTSGYEADKNGTRETNMCCDSASDISGPEFGVSNRGFESSESYVVTGKVDHQDIGGDVAMSTNVHTERL</sequence>
<dbReference type="Pfam" id="PF10613">
    <property type="entry name" value="Lig_chan-Glu_bd"/>
    <property type="match status" value="1"/>
</dbReference>
<dbReference type="FunFam" id="1.10.287.70:FF:000143">
    <property type="entry name" value="Probable glutamate receptor"/>
    <property type="match status" value="1"/>
</dbReference>
<dbReference type="PRINTS" id="PR00177">
    <property type="entry name" value="NMDARECEPTOR"/>
</dbReference>
<evidence type="ECO:0000313" key="21">
    <source>
        <dbReference type="RefSeq" id="XP_055880003.1"/>
    </source>
</evidence>
<keyword evidence="20" id="KW-1185">Reference proteome</keyword>
<feature type="binding site" evidence="12">
    <location>
        <position position="512"/>
    </location>
    <ligand>
        <name>L-glutamate</name>
        <dbReference type="ChEBI" id="CHEBI:29985"/>
    </ligand>
</feature>
<evidence type="ECO:0000256" key="6">
    <source>
        <dbReference type="ARBA" id="ARBA00023065"/>
    </source>
</evidence>
<evidence type="ECO:0000256" key="15">
    <source>
        <dbReference type="SAM" id="MobiDB-lite"/>
    </source>
</evidence>
<proteinExistence type="predicted"/>
<evidence type="ECO:0000256" key="12">
    <source>
        <dbReference type="PIRSR" id="PIRSR601508-1"/>
    </source>
</evidence>
<dbReference type="CDD" id="cd13717">
    <property type="entry name" value="PBP2_iGluR_putative"/>
    <property type="match status" value="1"/>
</dbReference>
<keyword evidence="9" id="KW-0325">Glycoprotein</keyword>
<feature type="domain" description="Ionotropic glutamate receptor C-terminal" evidence="18">
    <location>
        <begin position="426"/>
        <end position="822"/>
    </location>
</feature>
<feature type="compositionally biased region" description="Polar residues" evidence="15">
    <location>
        <begin position="878"/>
        <end position="894"/>
    </location>
</feature>
<feature type="site" description="Crucial to convey clamshell closure to channel opening" evidence="13">
    <location>
        <position position="657"/>
    </location>
</feature>
<keyword evidence="7 16" id="KW-0472">Membrane</keyword>
<feature type="region of interest" description="Disordered" evidence="15">
    <location>
        <begin position="874"/>
        <end position="900"/>
    </location>
</feature>
<feature type="chain" id="PRO_5040879485" evidence="17">
    <location>
        <begin position="26"/>
        <end position="960"/>
    </location>
</feature>
<feature type="site" description="Interaction with the cone snail toxin Con-ikot-ikot" evidence="13">
    <location>
        <position position="684"/>
    </location>
</feature>
<evidence type="ECO:0000256" key="3">
    <source>
        <dbReference type="ARBA" id="ARBA00022475"/>
    </source>
</evidence>
<evidence type="ECO:0000256" key="16">
    <source>
        <dbReference type="SAM" id="Phobius"/>
    </source>
</evidence>
<dbReference type="InterPro" id="IPR001508">
    <property type="entry name" value="Iono_Glu_rcpt_met"/>
</dbReference>
<dbReference type="InterPro" id="IPR019594">
    <property type="entry name" value="Glu/Gly-bd"/>
</dbReference>
<dbReference type="FunFam" id="3.40.190.10:FF:000024">
    <property type="entry name" value="Glutamate receptor, ionotropic, delta 1"/>
    <property type="match status" value="1"/>
</dbReference>
<evidence type="ECO:0000256" key="7">
    <source>
        <dbReference type="ARBA" id="ARBA00023136"/>
    </source>
</evidence>
<evidence type="ECO:0000256" key="4">
    <source>
        <dbReference type="ARBA" id="ARBA00022692"/>
    </source>
</evidence>
<evidence type="ECO:0000256" key="2">
    <source>
        <dbReference type="ARBA" id="ARBA00022448"/>
    </source>
</evidence>
<evidence type="ECO:0000256" key="11">
    <source>
        <dbReference type="ARBA" id="ARBA00023303"/>
    </source>
</evidence>
<evidence type="ECO:0000256" key="8">
    <source>
        <dbReference type="ARBA" id="ARBA00023170"/>
    </source>
</evidence>
<keyword evidence="4 16" id="KW-0812">Transmembrane</keyword>
<dbReference type="InterPro" id="IPR001320">
    <property type="entry name" value="Iontro_rcpt_C"/>
</dbReference>
<keyword evidence="11" id="KW-0407">Ion channel</keyword>
<dbReference type="GO" id="GO:0038023">
    <property type="term" value="F:signaling receptor activity"/>
    <property type="evidence" value="ECO:0007669"/>
    <property type="project" value="InterPro"/>
</dbReference>
<feature type="signal peptide" evidence="17">
    <location>
        <begin position="1"/>
        <end position="25"/>
    </location>
</feature>
<evidence type="ECO:0000256" key="10">
    <source>
        <dbReference type="ARBA" id="ARBA00023286"/>
    </source>
</evidence>
<feature type="binding site" evidence="12">
    <location>
        <position position="759"/>
    </location>
    <ligand>
        <name>L-glutamate</name>
        <dbReference type="ChEBI" id="CHEBI:29985"/>
    </ligand>
</feature>
<dbReference type="Gene3D" id="3.40.190.10">
    <property type="entry name" value="Periplasmic binding protein-like II"/>
    <property type="match status" value="2"/>
</dbReference>
<feature type="binding site" evidence="12">
    <location>
        <position position="507"/>
    </location>
    <ligand>
        <name>L-glutamate</name>
        <dbReference type="ChEBI" id="CHEBI:29985"/>
    </ligand>
</feature>
<accession>A0A9W2ZYN6</accession>
<dbReference type="Gene3D" id="3.40.50.2300">
    <property type="match status" value="2"/>
</dbReference>
<evidence type="ECO:0000256" key="13">
    <source>
        <dbReference type="PIRSR" id="PIRSR601508-2"/>
    </source>
</evidence>
<dbReference type="PANTHER" id="PTHR18966">
    <property type="entry name" value="IONOTROPIC GLUTAMATE RECEPTOR"/>
    <property type="match status" value="1"/>
</dbReference>
<keyword evidence="5 16" id="KW-1133">Transmembrane helix</keyword>
<feature type="disulfide bond" evidence="14">
    <location>
        <begin position="85"/>
        <end position="335"/>
    </location>
</feature>
<evidence type="ECO:0000256" key="1">
    <source>
        <dbReference type="ARBA" id="ARBA00004651"/>
    </source>
</evidence>
<name>A0A9W2ZYN6_BIOGL</name>
<evidence type="ECO:0000256" key="9">
    <source>
        <dbReference type="ARBA" id="ARBA00023180"/>
    </source>
</evidence>
<dbReference type="OMA" id="LALECYW"/>
<evidence type="ECO:0000313" key="20">
    <source>
        <dbReference type="Proteomes" id="UP001165740"/>
    </source>
</evidence>
<feature type="disulfide bond" evidence="14">
    <location>
        <begin position="771"/>
        <end position="827"/>
    </location>
</feature>
<dbReference type="AlphaFoldDB" id="A0A9W2ZYN6"/>
<keyword evidence="2" id="KW-0813">Transport</keyword>
<evidence type="ECO:0000256" key="17">
    <source>
        <dbReference type="SAM" id="SignalP"/>
    </source>
</evidence>
<evidence type="ECO:0000256" key="5">
    <source>
        <dbReference type="ARBA" id="ARBA00022989"/>
    </source>
</evidence>
<dbReference type="InterPro" id="IPR015683">
    <property type="entry name" value="Ionotropic_Glu_rcpt"/>
</dbReference>
<feature type="binding site" evidence="12">
    <location>
        <position position="505"/>
    </location>
    <ligand>
        <name>L-glutamate</name>
        <dbReference type="ChEBI" id="CHEBI:29985"/>
    </ligand>
</feature>
<gene>
    <name evidence="21" type="primary">LOC106060445</name>
</gene>
<keyword evidence="17" id="KW-0732">Signal</keyword>
<evidence type="ECO:0000256" key="14">
    <source>
        <dbReference type="PIRSR" id="PIRSR601508-3"/>
    </source>
</evidence>
<keyword evidence="6" id="KW-0406">Ion transport</keyword>
<dbReference type="GO" id="GO:0005886">
    <property type="term" value="C:plasma membrane"/>
    <property type="evidence" value="ECO:0007669"/>
    <property type="project" value="UniProtKB-SubCell"/>
</dbReference>
<keyword evidence="8" id="KW-0675">Receptor</keyword>
<keyword evidence="14" id="KW-1015">Disulfide bond</keyword>
<dbReference type="SMART" id="SM00918">
    <property type="entry name" value="Lig_chan-Glu_bd"/>
    <property type="match status" value="1"/>
</dbReference>
<dbReference type="Pfam" id="PF00060">
    <property type="entry name" value="Lig_chan"/>
    <property type="match status" value="1"/>
</dbReference>
<dbReference type="OrthoDB" id="5984008at2759"/>